<sequence length="215" mass="23766">MRPSYGHVEVLEWLKAHMDQFVHLAPNAFRVTVTTATTPQNGVSFLASAVHFGLDAMDAWYLRHSLPTDVGLVAAKAQVTKEILLSAIAVQARTTIGTLADNDTHLVHVGELLRDAAIRKDVHVALIRGNDAGLLARWEAAFDELDFVPAVLEECGRAGRVDLLQRARNQGIRLGAHVLAAASSHGSIEVLRWWAMMRFPSKLTRNHHRIFASRM</sequence>
<dbReference type="EMBL" id="MCFL01000092">
    <property type="protein sequence ID" value="ORZ30261.1"/>
    <property type="molecule type" value="Genomic_DNA"/>
</dbReference>
<evidence type="ECO:0008006" key="3">
    <source>
        <dbReference type="Google" id="ProtNLM"/>
    </source>
</evidence>
<evidence type="ECO:0000313" key="2">
    <source>
        <dbReference type="Proteomes" id="UP000193411"/>
    </source>
</evidence>
<dbReference type="AlphaFoldDB" id="A0A1Y2H8I4"/>
<organism evidence="1 2">
    <name type="scientific">Catenaria anguillulae PL171</name>
    <dbReference type="NCBI Taxonomy" id="765915"/>
    <lineage>
        <taxon>Eukaryota</taxon>
        <taxon>Fungi</taxon>
        <taxon>Fungi incertae sedis</taxon>
        <taxon>Blastocladiomycota</taxon>
        <taxon>Blastocladiomycetes</taxon>
        <taxon>Blastocladiales</taxon>
        <taxon>Catenariaceae</taxon>
        <taxon>Catenaria</taxon>
    </lineage>
</organism>
<accession>A0A1Y2H8I4</accession>
<comment type="caution">
    <text evidence="1">The sequence shown here is derived from an EMBL/GenBank/DDBJ whole genome shotgun (WGS) entry which is preliminary data.</text>
</comment>
<keyword evidence="2" id="KW-1185">Reference proteome</keyword>
<gene>
    <name evidence="1" type="ORF">BCR44DRAFT_40691</name>
</gene>
<protein>
    <recommendedName>
        <fullName evidence="3">Ankyrin repeat-containing domain protein</fullName>
    </recommendedName>
</protein>
<name>A0A1Y2H8I4_9FUNG</name>
<dbReference type="Proteomes" id="UP000193411">
    <property type="component" value="Unassembled WGS sequence"/>
</dbReference>
<evidence type="ECO:0000313" key="1">
    <source>
        <dbReference type="EMBL" id="ORZ30261.1"/>
    </source>
</evidence>
<reference evidence="1 2" key="1">
    <citation type="submission" date="2016-07" db="EMBL/GenBank/DDBJ databases">
        <title>Pervasive Adenine N6-methylation of Active Genes in Fungi.</title>
        <authorList>
            <consortium name="DOE Joint Genome Institute"/>
            <person name="Mondo S.J."/>
            <person name="Dannebaum R.O."/>
            <person name="Kuo R.C."/>
            <person name="Labutti K."/>
            <person name="Haridas S."/>
            <person name="Kuo A."/>
            <person name="Salamov A."/>
            <person name="Ahrendt S.R."/>
            <person name="Lipzen A."/>
            <person name="Sullivan W."/>
            <person name="Andreopoulos W.B."/>
            <person name="Clum A."/>
            <person name="Lindquist E."/>
            <person name="Daum C."/>
            <person name="Ramamoorthy G.K."/>
            <person name="Gryganskyi A."/>
            <person name="Culley D."/>
            <person name="Magnuson J.K."/>
            <person name="James T.Y."/>
            <person name="O'Malley M.A."/>
            <person name="Stajich J.E."/>
            <person name="Spatafora J.W."/>
            <person name="Visel A."/>
            <person name="Grigoriev I.V."/>
        </authorList>
    </citation>
    <scope>NUCLEOTIDE SEQUENCE [LARGE SCALE GENOMIC DNA]</scope>
    <source>
        <strain evidence="1 2">PL171</strain>
    </source>
</reference>
<proteinExistence type="predicted"/>